<gene>
    <name evidence="2" type="ORF">QE369_001458</name>
    <name evidence="1" type="ORF">QE408_000505</name>
</gene>
<dbReference type="EMBL" id="JAUTBL010000001">
    <property type="protein sequence ID" value="MDQ1183383.1"/>
    <property type="molecule type" value="Genomic_DNA"/>
</dbReference>
<proteinExistence type="predicted"/>
<evidence type="ECO:0000313" key="2">
    <source>
        <dbReference type="EMBL" id="MDR6101280.1"/>
    </source>
</evidence>
<dbReference type="Proteomes" id="UP001224781">
    <property type="component" value="Unassembled WGS sequence"/>
</dbReference>
<comment type="caution">
    <text evidence="2">The sequence shown here is derived from an EMBL/GenBank/DDBJ whole genome shotgun (WGS) entry which is preliminary data.</text>
</comment>
<evidence type="ECO:0000313" key="3">
    <source>
        <dbReference type="Proteomes" id="UP001224781"/>
    </source>
</evidence>
<name>A0AAJ2B8B6_9HYPH</name>
<reference evidence="2" key="1">
    <citation type="submission" date="2023-08" db="EMBL/GenBank/DDBJ databases">
        <title>Functional and genomic diversity of the sorghum phyllosphere microbiome.</title>
        <authorList>
            <person name="Shade A."/>
        </authorList>
    </citation>
    <scope>NUCLEOTIDE SEQUENCE</scope>
    <source>
        <strain evidence="2">SORGH_AS_0974</strain>
        <strain evidence="1 3">SORGH_AS_1126</strain>
    </source>
</reference>
<sequence length="29" mass="3350">MGNAIFKEYSSTLRLAVNLLEQMEVKRHA</sequence>
<dbReference type="EMBL" id="JAVIZC010000001">
    <property type="protein sequence ID" value="MDR6101280.1"/>
    <property type="molecule type" value="Genomic_DNA"/>
</dbReference>
<dbReference type="Proteomes" id="UP001255601">
    <property type="component" value="Unassembled WGS sequence"/>
</dbReference>
<evidence type="ECO:0000313" key="4">
    <source>
        <dbReference type="Proteomes" id="UP001255601"/>
    </source>
</evidence>
<keyword evidence="3" id="KW-1185">Reference proteome</keyword>
<accession>A0AAJ2B8B6</accession>
<organism evidence="2 4">
    <name type="scientific">Agrobacterium larrymoorei</name>
    <dbReference type="NCBI Taxonomy" id="160699"/>
    <lineage>
        <taxon>Bacteria</taxon>
        <taxon>Pseudomonadati</taxon>
        <taxon>Pseudomonadota</taxon>
        <taxon>Alphaproteobacteria</taxon>
        <taxon>Hyphomicrobiales</taxon>
        <taxon>Rhizobiaceae</taxon>
        <taxon>Rhizobium/Agrobacterium group</taxon>
        <taxon>Agrobacterium</taxon>
    </lineage>
</organism>
<protein>
    <submittedName>
        <fullName evidence="2">Uncharacterized protein</fullName>
    </submittedName>
</protein>
<dbReference type="AlphaFoldDB" id="A0AAJ2B8B6"/>
<evidence type="ECO:0000313" key="1">
    <source>
        <dbReference type="EMBL" id="MDQ1183383.1"/>
    </source>
</evidence>